<dbReference type="AlphaFoldDB" id="A0AAN6ZMT8"/>
<sequence>MLSKSVFASLLLAITVQAGNRAWEPPIQYAKAAIAVRDLSGINNIYSNGTNVSSAHHAHQKRFFGLSNPATTGSYPRLWPNGNIDACFEQRSHLYNGQNVATRDILYNDLITARELWRNAGLDDKNGNFRFTILGDDDPGCERNQRSTHLLIMYAGQGQRKMSTTVGVDQPLAAPESDRPDSELGPTMTLTDNIDVGMGNVVANYAHEMGHSWGLHHEHQNPKWWSETFTQVERTNYFFSEDNFICENLRDFDEQMAPYANDPEYIRRGKRNEICRDRAKASRAKFAGGFNYIPITDEPGTIDDERSEPDWQSIMLYPSNAGGKVVGGVKQNVLTKPDGSIIDPVSRPSKRDVAGLKKMYGVKTNFFGKFLGDKSNPLKNIFDRTRKKDPDSGCSS</sequence>
<dbReference type="RefSeq" id="XP_062636795.1">
    <property type="nucleotide sequence ID" value="XM_062780798.1"/>
</dbReference>
<keyword evidence="1" id="KW-0732">Signal</keyword>
<keyword evidence="3" id="KW-1185">Reference proteome</keyword>
<evidence type="ECO:0000313" key="2">
    <source>
        <dbReference type="EMBL" id="KAK4143424.1"/>
    </source>
</evidence>
<dbReference type="GeneID" id="87817411"/>
<accession>A0AAN6ZMT8</accession>
<gene>
    <name evidence="2" type="ORF">C8A04DRAFT_28849</name>
</gene>
<dbReference type="Proteomes" id="UP001302676">
    <property type="component" value="Unassembled WGS sequence"/>
</dbReference>
<reference evidence="2" key="1">
    <citation type="journal article" date="2023" name="Mol. Phylogenet. Evol.">
        <title>Genome-scale phylogeny and comparative genomics of the fungal order Sordariales.</title>
        <authorList>
            <person name="Hensen N."/>
            <person name="Bonometti L."/>
            <person name="Westerberg I."/>
            <person name="Brannstrom I.O."/>
            <person name="Guillou S."/>
            <person name="Cros-Aarteil S."/>
            <person name="Calhoun S."/>
            <person name="Haridas S."/>
            <person name="Kuo A."/>
            <person name="Mondo S."/>
            <person name="Pangilinan J."/>
            <person name="Riley R."/>
            <person name="LaButti K."/>
            <person name="Andreopoulos B."/>
            <person name="Lipzen A."/>
            <person name="Chen C."/>
            <person name="Yan M."/>
            <person name="Daum C."/>
            <person name="Ng V."/>
            <person name="Clum A."/>
            <person name="Steindorff A."/>
            <person name="Ohm R.A."/>
            <person name="Martin F."/>
            <person name="Silar P."/>
            <person name="Natvig D.O."/>
            <person name="Lalanne C."/>
            <person name="Gautier V."/>
            <person name="Ament-Velasquez S.L."/>
            <person name="Kruys A."/>
            <person name="Hutchinson M.I."/>
            <person name="Powell A.J."/>
            <person name="Barry K."/>
            <person name="Miller A.N."/>
            <person name="Grigoriev I.V."/>
            <person name="Debuchy R."/>
            <person name="Gladieux P."/>
            <person name="Hiltunen Thoren M."/>
            <person name="Johannesson H."/>
        </authorList>
    </citation>
    <scope>NUCLEOTIDE SEQUENCE</scope>
    <source>
        <strain evidence="2">CBS 141.50</strain>
    </source>
</reference>
<dbReference type="SUPFAM" id="SSF55486">
    <property type="entry name" value="Metalloproteases ('zincins'), catalytic domain"/>
    <property type="match status" value="1"/>
</dbReference>
<dbReference type="GO" id="GO:0008237">
    <property type="term" value="F:metallopeptidase activity"/>
    <property type="evidence" value="ECO:0007669"/>
    <property type="project" value="InterPro"/>
</dbReference>
<proteinExistence type="predicted"/>
<comment type="caution">
    <text evidence="2">The sequence shown here is derived from an EMBL/GenBank/DDBJ whole genome shotgun (WGS) entry which is preliminary data.</text>
</comment>
<dbReference type="Gene3D" id="3.40.390.10">
    <property type="entry name" value="Collagenase (Catalytic Domain)"/>
    <property type="match status" value="1"/>
</dbReference>
<evidence type="ECO:0000313" key="3">
    <source>
        <dbReference type="Proteomes" id="UP001302676"/>
    </source>
</evidence>
<dbReference type="EMBL" id="MU853586">
    <property type="protein sequence ID" value="KAK4143424.1"/>
    <property type="molecule type" value="Genomic_DNA"/>
</dbReference>
<name>A0AAN6ZMT8_9PEZI</name>
<reference evidence="2" key="2">
    <citation type="submission" date="2023-05" db="EMBL/GenBank/DDBJ databases">
        <authorList>
            <consortium name="Lawrence Berkeley National Laboratory"/>
            <person name="Steindorff A."/>
            <person name="Hensen N."/>
            <person name="Bonometti L."/>
            <person name="Westerberg I."/>
            <person name="Brannstrom I.O."/>
            <person name="Guillou S."/>
            <person name="Cros-Aarteil S."/>
            <person name="Calhoun S."/>
            <person name="Haridas S."/>
            <person name="Kuo A."/>
            <person name="Mondo S."/>
            <person name="Pangilinan J."/>
            <person name="Riley R."/>
            <person name="Labutti K."/>
            <person name="Andreopoulos B."/>
            <person name="Lipzen A."/>
            <person name="Chen C."/>
            <person name="Yanf M."/>
            <person name="Daum C."/>
            <person name="Ng V."/>
            <person name="Clum A."/>
            <person name="Ohm R."/>
            <person name="Martin F."/>
            <person name="Silar P."/>
            <person name="Natvig D."/>
            <person name="Lalanne C."/>
            <person name="Gautier V."/>
            <person name="Ament-Velasquez S.L."/>
            <person name="Kruys A."/>
            <person name="Hutchinson M.I."/>
            <person name="Powell A.J."/>
            <person name="Barry K."/>
            <person name="Miller A.N."/>
            <person name="Grigoriev I.V."/>
            <person name="Debuchy R."/>
            <person name="Gladieux P."/>
            <person name="Thoren M.H."/>
            <person name="Johannesson H."/>
        </authorList>
    </citation>
    <scope>NUCLEOTIDE SEQUENCE</scope>
    <source>
        <strain evidence="2">CBS 141.50</strain>
    </source>
</reference>
<dbReference type="InterPro" id="IPR024079">
    <property type="entry name" value="MetalloPept_cat_dom_sf"/>
</dbReference>
<feature type="chain" id="PRO_5042930843" description="Metalloendopeptidase" evidence="1">
    <location>
        <begin position="19"/>
        <end position="396"/>
    </location>
</feature>
<evidence type="ECO:0000256" key="1">
    <source>
        <dbReference type="SAM" id="SignalP"/>
    </source>
</evidence>
<feature type="signal peptide" evidence="1">
    <location>
        <begin position="1"/>
        <end position="18"/>
    </location>
</feature>
<evidence type="ECO:0008006" key="4">
    <source>
        <dbReference type="Google" id="ProtNLM"/>
    </source>
</evidence>
<organism evidence="2 3">
    <name type="scientific">Dichotomopilus funicola</name>
    <dbReference type="NCBI Taxonomy" id="1934379"/>
    <lineage>
        <taxon>Eukaryota</taxon>
        <taxon>Fungi</taxon>
        <taxon>Dikarya</taxon>
        <taxon>Ascomycota</taxon>
        <taxon>Pezizomycotina</taxon>
        <taxon>Sordariomycetes</taxon>
        <taxon>Sordariomycetidae</taxon>
        <taxon>Sordariales</taxon>
        <taxon>Chaetomiaceae</taxon>
        <taxon>Dichotomopilus</taxon>
    </lineage>
</organism>
<protein>
    <recommendedName>
        <fullName evidence="4">Metalloendopeptidase</fullName>
    </recommendedName>
</protein>